<evidence type="ECO:0000256" key="8">
    <source>
        <dbReference type="ARBA" id="ARBA00022982"/>
    </source>
</evidence>
<evidence type="ECO:0000256" key="6">
    <source>
        <dbReference type="ARBA" id="ARBA00022692"/>
    </source>
</evidence>
<keyword evidence="4" id="KW-1003">Cell membrane</keyword>
<name>A0ABD7MVT9_CORUL</name>
<accession>A0ABD7MVT9</accession>
<dbReference type="PANTHER" id="PTHR30333:SF1">
    <property type="entry name" value="CYTOCHROME C-TYPE PROTEIN NAPC"/>
    <property type="match status" value="1"/>
</dbReference>
<evidence type="ECO:0000256" key="7">
    <source>
        <dbReference type="ARBA" id="ARBA00022723"/>
    </source>
</evidence>
<keyword evidence="6 12" id="KW-0812">Transmembrane</keyword>
<proteinExistence type="inferred from homology"/>
<evidence type="ECO:0000256" key="12">
    <source>
        <dbReference type="SAM" id="Phobius"/>
    </source>
</evidence>
<dbReference type="InterPro" id="IPR005126">
    <property type="entry name" value="NapC/NirT_cyt_c_N"/>
</dbReference>
<gene>
    <name evidence="14" type="primary">nrfC</name>
    <name evidence="14" type="ORF">NCTC7908_02156</name>
</gene>
<feature type="domain" description="NapC/NirT cytochrome c N-terminal" evidence="13">
    <location>
        <begin position="32"/>
        <end position="174"/>
    </location>
</feature>
<evidence type="ECO:0000256" key="9">
    <source>
        <dbReference type="ARBA" id="ARBA00022989"/>
    </source>
</evidence>
<dbReference type="GO" id="GO:0005886">
    <property type="term" value="C:plasma membrane"/>
    <property type="evidence" value="ECO:0007669"/>
    <property type="project" value="UniProtKB-SubCell"/>
</dbReference>
<evidence type="ECO:0000256" key="5">
    <source>
        <dbReference type="ARBA" id="ARBA00022617"/>
    </source>
</evidence>
<dbReference type="InterPro" id="IPR038266">
    <property type="entry name" value="NapC/NirT_cytc_sf"/>
</dbReference>
<comment type="similarity">
    <text evidence="2">Belongs to the NapC/NirT/NrfH family.</text>
</comment>
<keyword evidence="3" id="KW-0813">Transport</keyword>
<sequence length="175" mass="19274">MTFIRGDLECEGVAMGSGMRKHRVLTSALVVQILAIFVIGSFVGVGLYTFIYAKGYSYLGNDPKACVNCHVMEPQYNAWLAGSHSAVATCNDCHVPHDNIVHKYLVKAEHGVNHGFKFTTGWFPDNIQIRDASRKVTNDACLTCHGDFTSDIHGTYGETQIQCTHCHATVGHKTR</sequence>
<evidence type="ECO:0000256" key="1">
    <source>
        <dbReference type="ARBA" id="ARBA00004236"/>
    </source>
</evidence>
<evidence type="ECO:0000256" key="3">
    <source>
        <dbReference type="ARBA" id="ARBA00022448"/>
    </source>
</evidence>
<keyword evidence="5" id="KW-0349">Heme</keyword>
<reference evidence="14 15" key="1">
    <citation type="submission" date="2018-06" db="EMBL/GenBank/DDBJ databases">
        <authorList>
            <consortium name="Pathogen Informatics"/>
            <person name="Doyle S."/>
        </authorList>
    </citation>
    <scope>NUCLEOTIDE SEQUENCE [LARGE SCALE GENOMIC DNA]</scope>
    <source>
        <strain evidence="14 15">NCTC7908</strain>
    </source>
</reference>
<dbReference type="Gene3D" id="1.10.3820.10">
    <property type="entry name" value="Di-heme elbow motif domain"/>
    <property type="match status" value="1"/>
</dbReference>
<keyword evidence="9 12" id="KW-1133">Transmembrane helix</keyword>
<organism evidence="14 15">
    <name type="scientific">Corynebacterium ulcerans</name>
    <dbReference type="NCBI Taxonomy" id="65058"/>
    <lineage>
        <taxon>Bacteria</taxon>
        <taxon>Bacillati</taxon>
        <taxon>Actinomycetota</taxon>
        <taxon>Actinomycetes</taxon>
        <taxon>Mycobacteriales</taxon>
        <taxon>Corynebacteriaceae</taxon>
        <taxon>Corynebacterium</taxon>
    </lineage>
</organism>
<evidence type="ECO:0000313" key="15">
    <source>
        <dbReference type="Proteomes" id="UP000248741"/>
    </source>
</evidence>
<dbReference type="NCBIfam" id="TIGR03153">
    <property type="entry name" value="cytochr_NrfH"/>
    <property type="match status" value="1"/>
</dbReference>
<dbReference type="InterPro" id="IPR051174">
    <property type="entry name" value="Cytochrome_c-type_ET"/>
</dbReference>
<dbReference type="SUPFAM" id="SSF48695">
    <property type="entry name" value="Multiheme cytochromes"/>
    <property type="match status" value="1"/>
</dbReference>
<keyword evidence="8" id="KW-0249">Electron transport</keyword>
<evidence type="ECO:0000313" key="14">
    <source>
        <dbReference type="EMBL" id="SQG53311.1"/>
    </source>
</evidence>
<evidence type="ECO:0000259" key="13">
    <source>
        <dbReference type="Pfam" id="PF03264"/>
    </source>
</evidence>
<evidence type="ECO:0000256" key="11">
    <source>
        <dbReference type="ARBA" id="ARBA00023136"/>
    </source>
</evidence>
<evidence type="ECO:0000256" key="2">
    <source>
        <dbReference type="ARBA" id="ARBA00007395"/>
    </source>
</evidence>
<keyword evidence="10" id="KW-0408">Iron</keyword>
<dbReference type="InterPro" id="IPR036280">
    <property type="entry name" value="Multihaem_cyt_sf"/>
</dbReference>
<dbReference type="EMBL" id="LS483400">
    <property type="protein sequence ID" value="SQG53311.1"/>
    <property type="molecule type" value="Genomic_DNA"/>
</dbReference>
<comment type="subcellular location">
    <subcellularLocation>
        <location evidence="1">Cell membrane</location>
    </subcellularLocation>
</comment>
<protein>
    <submittedName>
        <fullName evidence="14">Cytochrome c nitrate reductase, small subunit</fullName>
    </submittedName>
</protein>
<dbReference type="Pfam" id="PF03264">
    <property type="entry name" value="Cytochrom_NNT"/>
    <property type="match status" value="1"/>
</dbReference>
<dbReference type="PANTHER" id="PTHR30333">
    <property type="entry name" value="CYTOCHROME C-TYPE PROTEIN"/>
    <property type="match status" value="1"/>
</dbReference>
<dbReference type="AlphaFoldDB" id="A0ABD7MVT9"/>
<feature type="transmembrane region" description="Helical" evidence="12">
    <location>
        <begin position="29"/>
        <end position="51"/>
    </location>
</feature>
<dbReference type="InterPro" id="IPR017571">
    <property type="entry name" value="NrfH"/>
</dbReference>
<evidence type="ECO:0000256" key="10">
    <source>
        <dbReference type="ARBA" id="ARBA00023004"/>
    </source>
</evidence>
<keyword evidence="11 12" id="KW-0472">Membrane</keyword>
<dbReference type="GO" id="GO:0046872">
    <property type="term" value="F:metal ion binding"/>
    <property type="evidence" value="ECO:0007669"/>
    <property type="project" value="UniProtKB-KW"/>
</dbReference>
<keyword evidence="7" id="KW-0479">Metal-binding</keyword>
<evidence type="ECO:0000256" key="4">
    <source>
        <dbReference type="ARBA" id="ARBA00022475"/>
    </source>
</evidence>
<dbReference type="Proteomes" id="UP000248741">
    <property type="component" value="Chromosome 1"/>
</dbReference>